<gene>
    <name evidence="10" type="ORF">DKG74_07865</name>
</gene>
<dbReference type="PANTHER" id="PTHR43806">
    <property type="entry name" value="PEPTIDASE S8"/>
    <property type="match status" value="1"/>
</dbReference>
<dbReference type="InterPro" id="IPR034061">
    <property type="entry name" value="Peptidases_S8_Autotransporter"/>
</dbReference>
<evidence type="ECO:0000256" key="8">
    <source>
        <dbReference type="SAM" id="SignalP"/>
    </source>
</evidence>
<keyword evidence="5 6" id="KW-0720">Serine protease</keyword>
<keyword evidence="2 6" id="KW-0645">Protease</keyword>
<evidence type="ECO:0000259" key="9">
    <source>
        <dbReference type="Pfam" id="PF00082"/>
    </source>
</evidence>
<dbReference type="CDD" id="cd04848">
    <property type="entry name" value="Peptidases_S8_Autotransporter_serine_protease_like"/>
    <property type="match status" value="1"/>
</dbReference>
<accession>A0A317ECF4</accession>
<sequence length="777" mass="78400">MPQTRRPAHRCLFLCLTVSMAALLSACGGGGGSNSGASTTTTTTTTTTAPATVTTTTPTTTVTTLVTTVASVFETAEYRRQAALAMVGASTAWATGASGQGIVVAVNDGQVDTSVSELAGQIASGGYNWIGDSTPDTHATHLAGTIAAAHDGTGMEGIAWSASILPLTTFDTNNYSETRDPYDGIIYAANVGADIVNNSWGSSPTDTTPAALTSAVRYATDRGTVVVFSTGNAGADQPNATVMVPLYDTLTKAMVVAVTAVGTDGTLASYANACGKAAAWCLAAPGTSILATDAGGGYITMTGTSMAAALVSGGLAVVMSRFPELTHAQVVSRLLTTATDTGIYADSALYGQGLMNLAAATKPIGTLVAASVGSTVATDGTAATTSAALSSNAVMGDALVQALSGTSAALFDSYDGATFTADMGAMVVGQKGSAVADLAFSDFGRGHFSDVTGVPGLRLTMGLRQGEVGAEAALTSTGVTSTSTVATLRFAFDESTIAFAGLHAGFAEVSPSLDSLPIEAGLALTEGAFTPGALGLADNGAVVGIDSRLGEGSHLSLAVMNGTGEAGAYGAGDVGTGATAVQAALRQDIGDRLTVEAALAYVAEDGRMLGASGQGLLSIGGAETAQVSIGATYAFDDKVALYARYDRAVTSARDTGAFIADAGGITSDSWTVGLLGRDAFAAGDHWGFSAHQPLRASSGRITLDRPLGRTEDGTVYGDKVTLDLNGDGREIDWEAFYALPLDEQSLLGFNLLYVVDPGNIASADDEVLGMVRYRRRF</sequence>
<feature type="signal peptide" evidence="8">
    <location>
        <begin position="1"/>
        <end position="21"/>
    </location>
</feature>
<feature type="active site" description="Charge relay system" evidence="6">
    <location>
        <position position="138"/>
    </location>
</feature>
<evidence type="ECO:0000256" key="4">
    <source>
        <dbReference type="ARBA" id="ARBA00022801"/>
    </source>
</evidence>
<feature type="chain" id="PRO_5016334260" description="Peptidase S8/S53 domain-containing protein" evidence="8">
    <location>
        <begin position="22"/>
        <end position="777"/>
    </location>
</feature>
<evidence type="ECO:0000256" key="3">
    <source>
        <dbReference type="ARBA" id="ARBA00022729"/>
    </source>
</evidence>
<dbReference type="PROSITE" id="PS51257">
    <property type="entry name" value="PROKAR_LIPOPROTEIN"/>
    <property type="match status" value="1"/>
</dbReference>
<dbReference type="SUPFAM" id="SSF52743">
    <property type="entry name" value="Subtilisin-like"/>
    <property type="match status" value="1"/>
</dbReference>
<evidence type="ECO:0000256" key="2">
    <source>
        <dbReference type="ARBA" id="ARBA00022670"/>
    </source>
</evidence>
<feature type="region of interest" description="Disordered" evidence="7">
    <location>
        <begin position="33"/>
        <end position="54"/>
    </location>
</feature>
<name>A0A317ECF4_9PROT</name>
<comment type="similarity">
    <text evidence="1 6">Belongs to the peptidase S8 family.</text>
</comment>
<dbReference type="PRINTS" id="PR00723">
    <property type="entry name" value="SUBTILISIN"/>
</dbReference>
<dbReference type="Proteomes" id="UP000245461">
    <property type="component" value="Unassembled WGS sequence"/>
</dbReference>
<keyword evidence="3 8" id="KW-0732">Signal</keyword>
<keyword evidence="11" id="KW-1185">Reference proteome</keyword>
<evidence type="ECO:0000313" key="10">
    <source>
        <dbReference type="EMBL" id="PWR24708.1"/>
    </source>
</evidence>
<feature type="active site" description="Charge relay system" evidence="6">
    <location>
        <position position="305"/>
    </location>
</feature>
<dbReference type="GO" id="GO:0006508">
    <property type="term" value="P:proteolysis"/>
    <property type="evidence" value="ECO:0007669"/>
    <property type="project" value="UniProtKB-KW"/>
</dbReference>
<keyword evidence="4 6" id="KW-0378">Hydrolase</keyword>
<comment type="caution">
    <text evidence="10">The sequence shown here is derived from an EMBL/GenBank/DDBJ whole genome shotgun (WGS) entry which is preliminary data.</text>
</comment>
<evidence type="ECO:0000256" key="6">
    <source>
        <dbReference type="PROSITE-ProRule" id="PRU01240"/>
    </source>
</evidence>
<dbReference type="GO" id="GO:0004252">
    <property type="term" value="F:serine-type endopeptidase activity"/>
    <property type="evidence" value="ECO:0007669"/>
    <property type="project" value="UniProtKB-UniRule"/>
</dbReference>
<dbReference type="Pfam" id="PF00082">
    <property type="entry name" value="Peptidase_S8"/>
    <property type="match status" value="1"/>
</dbReference>
<evidence type="ECO:0000256" key="5">
    <source>
        <dbReference type="ARBA" id="ARBA00022825"/>
    </source>
</evidence>
<dbReference type="PROSITE" id="PS51892">
    <property type="entry name" value="SUBTILASE"/>
    <property type="match status" value="1"/>
</dbReference>
<dbReference type="EMBL" id="QGLE01000003">
    <property type="protein sequence ID" value="PWR24708.1"/>
    <property type="molecule type" value="Genomic_DNA"/>
</dbReference>
<proteinExistence type="inferred from homology"/>
<dbReference type="Gene3D" id="3.40.50.200">
    <property type="entry name" value="Peptidase S8/S53 domain"/>
    <property type="match status" value="1"/>
</dbReference>
<reference evidence="10 11" key="1">
    <citation type="submission" date="2018-05" db="EMBL/GenBank/DDBJ databases">
        <title>Zavarzinia sp. HR-AS.</title>
        <authorList>
            <person name="Lee Y."/>
            <person name="Jeon C.O."/>
        </authorList>
    </citation>
    <scope>NUCLEOTIDE SEQUENCE [LARGE SCALE GENOMIC DNA]</scope>
    <source>
        <strain evidence="10 11">HR-AS</strain>
    </source>
</reference>
<dbReference type="OrthoDB" id="5930286at2"/>
<dbReference type="RefSeq" id="WP_109904406.1">
    <property type="nucleotide sequence ID" value="NZ_QGLE01000003.1"/>
</dbReference>
<feature type="domain" description="Peptidase S8/S53" evidence="9">
    <location>
        <begin position="99"/>
        <end position="353"/>
    </location>
</feature>
<dbReference type="InterPro" id="IPR015500">
    <property type="entry name" value="Peptidase_S8_subtilisin-rel"/>
</dbReference>
<evidence type="ECO:0000313" key="11">
    <source>
        <dbReference type="Proteomes" id="UP000245461"/>
    </source>
</evidence>
<evidence type="ECO:0000256" key="1">
    <source>
        <dbReference type="ARBA" id="ARBA00011073"/>
    </source>
</evidence>
<dbReference type="PANTHER" id="PTHR43806:SF11">
    <property type="entry name" value="CEREVISIN-RELATED"/>
    <property type="match status" value="1"/>
</dbReference>
<feature type="compositionally biased region" description="Low complexity" evidence="7">
    <location>
        <begin position="35"/>
        <end position="54"/>
    </location>
</feature>
<feature type="active site" description="Charge relay system" evidence="6">
    <location>
        <position position="108"/>
    </location>
</feature>
<organism evidence="10 11">
    <name type="scientific">Zavarzinia aquatilis</name>
    <dbReference type="NCBI Taxonomy" id="2211142"/>
    <lineage>
        <taxon>Bacteria</taxon>
        <taxon>Pseudomonadati</taxon>
        <taxon>Pseudomonadota</taxon>
        <taxon>Alphaproteobacteria</taxon>
        <taxon>Rhodospirillales</taxon>
        <taxon>Zavarziniaceae</taxon>
        <taxon>Zavarzinia</taxon>
    </lineage>
</organism>
<dbReference type="InterPro" id="IPR000209">
    <property type="entry name" value="Peptidase_S8/S53_dom"/>
</dbReference>
<evidence type="ECO:0000256" key="7">
    <source>
        <dbReference type="SAM" id="MobiDB-lite"/>
    </source>
</evidence>
<dbReference type="AlphaFoldDB" id="A0A317ECF4"/>
<protein>
    <recommendedName>
        <fullName evidence="9">Peptidase S8/S53 domain-containing protein</fullName>
    </recommendedName>
</protein>
<dbReference type="InterPro" id="IPR050131">
    <property type="entry name" value="Peptidase_S8_subtilisin-like"/>
</dbReference>
<dbReference type="InterPro" id="IPR036852">
    <property type="entry name" value="Peptidase_S8/S53_dom_sf"/>
</dbReference>